<evidence type="ECO:0000256" key="15">
    <source>
        <dbReference type="ARBA" id="ARBA00022989"/>
    </source>
</evidence>
<dbReference type="FunFam" id="3.80.10.10:FF:000470">
    <property type="entry name" value="LRR receptor-like serine/threonine-protein kinase RPK2"/>
    <property type="match status" value="1"/>
</dbReference>
<feature type="transmembrane region" description="Helical" evidence="22">
    <location>
        <begin position="793"/>
        <end position="815"/>
    </location>
</feature>
<evidence type="ECO:0000256" key="12">
    <source>
        <dbReference type="ARBA" id="ARBA00022741"/>
    </source>
</evidence>
<evidence type="ECO:0000256" key="11">
    <source>
        <dbReference type="ARBA" id="ARBA00022737"/>
    </source>
</evidence>
<organism evidence="25 26">
    <name type="scientific">Nelumbo nucifera</name>
    <name type="common">Sacred lotus</name>
    <dbReference type="NCBI Taxonomy" id="4432"/>
    <lineage>
        <taxon>Eukaryota</taxon>
        <taxon>Viridiplantae</taxon>
        <taxon>Streptophyta</taxon>
        <taxon>Embryophyta</taxon>
        <taxon>Tracheophyta</taxon>
        <taxon>Spermatophyta</taxon>
        <taxon>Magnoliopsida</taxon>
        <taxon>Proteales</taxon>
        <taxon>Nelumbonaceae</taxon>
        <taxon>Nelumbo</taxon>
    </lineage>
</organism>
<dbReference type="InterPro" id="IPR011009">
    <property type="entry name" value="Kinase-like_dom_sf"/>
</dbReference>
<dbReference type="EC" id="2.7.11.1" evidence="3"/>
<dbReference type="InParanoid" id="A0A1U8AM02"/>
<dbReference type="InterPro" id="IPR013210">
    <property type="entry name" value="LRR_N_plant-typ"/>
</dbReference>
<dbReference type="InterPro" id="IPR001611">
    <property type="entry name" value="Leu-rich_rpt"/>
</dbReference>
<keyword evidence="6" id="KW-0597">Phosphoprotein</keyword>
<evidence type="ECO:0000256" key="10">
    <source>
        <dbReference type="ARBA" id="ARBA00022729"/>
    </source>
</evidence>
<dbReference type="KEGG" id="nnu:104605365"/>
<dbReference type="PANTHER" id="PTHR27008:SF497">
    <property type="entry name" value="OS11G0695000 PROTEIN"/>
    <property type="match status" value="1"/>
</dbReference>
<evidence type="ECO:0000256" key="13">
    <source>
        <dbReference type="ARBA" id="ARBA00022777"/>
    </source>
</evidence>
<feature type="signal peptide" evidence="23">
    <location>
        <begin position="1"/>
        <end position="25"/>
    </location>
</feature>
<protein>
    <recommendedName>
        <fullName evidence="3">non-specific serine/threonine protein kinase</fullName>
        <ecNumber evidence="3">2.7.11.1</ecNumber>
    </recommendedName>
</protein>
<evidence type="ECO:0000256" key="2">
    <source>
        <dbReference type="ARBA" id="ARBA00008684"/>
    </source>
</evidence>
<dbReference type="SMART" id="SM00220">
    <property type="entry name" value="S_TKc"/>
    <property type="match status" value="1"/>
</dbReference>
<keyword evidence="17" id="KW-0675">Receptor</keyword>
<dbReference type="Pfam" id="PF08263">
    <property type="entry name" value="LRRNT_2"/>
    <property type="match status" value="1"/>
</dbReference>
<accession>A0A1U8AM02</accession>
<comment type="similarity">
    <text evidence="2">Belongs to the protein kinase superfamily. Ser/Thr protein kinase family.</text>
</comment>
<keyword evidence="5" id="KW-0723">Serine/threonine-protein kinase</keyword>
<dbReference type="FunFam" id="1.10.510.10:FF:000358">
    <property type="entry name" value="Putative leucine-rich repeat receptor-like serine/threonine-protein kinase"/>
    <property type="match status" value="1"/>
</dbReference>
<dbReference type="AlphaFoldDB" id="A0A1U8AM02"/>
<sequence>MIMGKIFLIAIVTMLCLCMPWLASAYSSNLTDQSALLAFKARTLMFDPHNLLADNWTTNSSFCDWIGVSCSHRRQRVTALKLANMGIGGVIEPRLCNLSFLAELDLRNNSFHGHLPYALGKLARLRRIDLSWNQLDGMIPPSLSNCRKLEEISLSVNQLTGGIPREIGMLSNLRLLAVTNCSLNGTIPPSIGNLSSLQVLAFQTNNLQGSIPREIGGLHNLQELFLNHNQLTGTIPSTILNISTLQYLVLTNNSISGSLPMNIGYGLPNLRGLYLSMNQFSGQIPSSLGQCGRLEDLALYVNKFTGSLPGEIGNLSNLRRLAVFKNLLAGTIPSSIGNLSNLMTIDLGENYIIGEIPRELGYLQNLQFLNFEGNNLTGSIPEEIFNISTLRLLALNANRLSGHLPSNMGHVLHQLEELGLSNNSLTGPIPDSISNATQLTFLDLGWNSFKGPVPTSLGNLQQLRVLNLVRNQLTSQPDTPELVFLTSLTNCRSLEFLNIGFNWLNGILPDSVGNLSASLNIFAGDECQIRGSIPAGIGNLSNLITLHFPGNNIGGTIPSTIQGLKKLQRLYLDANNLQGSIPNEICNLTQLGELSLSKNKLFGQIPKCIGNLRQLQQLFMSSNMLTSPIPLSLWTIPNLLYLILSNNSLHESLPTAVGNLKTLVQLDTSGNQLFGSIPGTIGDLQTLNYLSLSRNSFQGPIPETLGKLLSLENLDLSFNDLSGNIPKPMVKLLFLRFLNLSHNRLEGEIPSEGPFANFTAESFLANKALCGSSKFGVPTCTIYSAKGKTKLHLLKFVLLTIVSSAVIFALLFLLLKRRMGKKNIPQSVDSLHAIEHRMVSYYELLQATNNFHHENLLGTGSFSSVYKATLSDGIIVAVKVLDLQHEGAIKSFDAECQVLRNVRHRNLVKIISSCSNLDFRALIMQYMPQGSLERWLYSHIYFLNLLQRINIMIDVALALEYLHQNQSEPVVHCDLKPSNVLLDEDMIAHVGDFGIAKVLSANKSVAQTKTLGSIGYIAPEYGSEGRVSTSCDVYSYGIMLMETFTGKKPTDEMFVGELSLRKWVQMSLPNEVMEVMDKNLVSREENNDSPMRQRSFVAIMEISLDCSRELPEERLTMKEVAAKLDKIRKQFLETSNIDEACNNT</sequence>
<keyword evidence="15 22" id="KW-1133">Transmembrane helix</keyword>
<comment type="catalytic activity">
    <reaction evidence="20">
        <text>L-seryl-[protein] + ATP = O-phospho-L-seryl-[protein] + ADP + H(+)</text>
        <dbReference type="Rhea" id="RHEA:17989"/>
        <dbReference type="Rhea" id="RHEA-COMP:9863"/>
        <dbReference type="Rhea" id="RHEA-COMP:11604"/>
        <dbReference type="ChEBI" id="CHEBI:15378"/>
        <dbReference type="ChEBI" id="CHEBI:29999"/>
        <dbReference type="ChEBI" id="CHEBI:30616"/>
        <dbReference type="ChEBI" id="CHEBI:83421"/>
        <dbReference type="ChEBI" id="CHEBI:456216"/>
        <dbReference type="EC" id="2.7.11.1"/>
    </reaction>
</comment>
<evidence type="ECO:0000256" key="3">
    <source>
        <dbReference type="ARBA" id="ARBA00012513"/>
    </source>
</evidence>
<evidence type="ECO:0000256" key="22">
    <source>
        <dbReference type="SAM" id="Phobius"/>
    </source>
</evidence>
<dbReference type="PROSITE" id="PS51450">
    <property type="entry name" value="LRR"/>
    <property type="match status" value="1"/>
</dbReference>
<keyword evidence="14 21" id="KW-0067">ATP-binding</keyword>
<dbReference type="PANTHER" id="PTHR27008">
    <property type="entry name" value="OS04G0122200 PROTEIN"/>
    <property type="match status" value="1"/>
</dbReference>
<evidence type="ECO:0000256" key="14">
    <source>
        <dbReference type="ARBA" id="ARBA00022840"/>
    </source>
</evidence>
<dbReference type="FunFam" id="3.80.10.10:FF:000317">
    <property type="entry name" value="Inactive leucine-rich repeat receptor-like protein kinase"/>
    <property type="match status" value="1"/>
</dbReference>
<dbReference type="GO" id="GO:0051606">
    <property type="term" value="P:detection of stimulus"/>
    <property type="evidence" value="ECO:0007669"/>
    <property type="project" value="UniProtKB-ARBA"/>
</dbReference>
<dbReference type="FunFam" id="3.80.10.10:FF:000627">
    <property type="entry name" value="Probable leucine-rich repeat receptor-like protein kinase At2g33170"/>
    <property type="match status" value="1"/>
</dbReference>
<evidence type="ECO:0000256" key="20">
    <source>
        <dbReference type="ARBA" id="ARBA00048679"/>
    </source>
</evidence>
<dbReference type="InterPro" id="IPR003591">
    <property type="entry name" value="Leu-rich_rpt_typical-subtyp"/>
</dbReference>
<keyword evidence="11" id="KW-0677">Repeat</keyword>
<reference evidence="26" key="1">
    <citation type="submission" date="2025-08" db="UniProtKB">
        <authorList>
            <consortium name="RefSeq"/>
        </authorList>
    </citation>
    <scope>IDENTIFICATION</scope>
</reference>
<evidence type="ECO:0000256" key="21">
    <source>
        <dbReference type="PROSITE-ProRule" id="PRU10141"/>
    </source>
</evidence>
<evidence type="ECO:0000256" key="6">
    <source>
        <dbReference type="ARBA" id="ARBA00022553"/>
    </source>
</evidence>
<dbReference type="GeneID" id="104605365"/>
<dbReference type="SUPFAM" id="SSF52058">
    <property type="entry name" value="L domain-like"/>
    <property type="match status" value="2"/>
</dbReference>
<keyword evidence="9 22" id="KW-0812">Transmembrane</keyword>
<dbReference type="PROSITE" id="PS00107">
    <property type="entry name" value="PROTEIN_KINASE_ATP"/>
    <property type="match status" value="1"/>
</dbReference>
<evidence type="ECO:0000313" key="25">
    <source>
        <dbReference type="Proteomes" id="UP000189703"/>
    </source>
</evidence>
<dbReference type="OMA" id="FGQIRML"/>
<dbReference type="Pfam" id="PF23598">
    <property type="entry name" value="LRR_14"/>
    <property type="match status" value="2"/>
</dbReference>
<dbReference type="RefSeq" id="XP_010268403.1">
    <property type="nucleotide sequence ID" value="XM_010270101.1"/>
</dbReference>
<evidence type="ECO:0000256" key="9">
    <source>
        <dbReference type="ARBA" id="ARBA00022692"/>
    </source>
</evidence>
<gene>
    <name evidence="26" type="primary">LOC104605365</name>
</gene>
<dbReference type="InterPro" id="IPR055414">
    <property type="entry name" value="LRR_R13L4/SHOC2-like"/>
</dbReference>
<evidence type="ECO:0000256" key="4">
    <source>
        <dbReference type="ARBA" id="ARBA00022475"/>
    </source>
</evidence>
<dbReference type="SMART" id="SM00369">
    <property type="entry name" value="LRR_TYP"/>
    <property type="match status" value="12"/>
</dbReference>
<evidence type="ECO:0000256" key="1">
    <source>
        <dbReference type="ARBA" id="ARBA00004251"/>
    </source>
</evidence>
<keyword evidence="4" id="KW-1003">Cell membrane</keyword>
<feature type="binding site" evidence="21">
    <location>
        <position position="879"/>
    </location>
    <ligand>
        <name>ATP</name>
        <dbReference type="ChEBI" id="CHEBI:30616"/>
    </ligand>
</feature>
<keyword evidence="7" id="KW-0433">Leucine-rich repeat</keyword>
<dbReference type="Gene3D" id="3.30.200.20">
    <property type="entry name" value="Phosphorylase Kinase, domain 1"/>
    <property type="match status" value="1"/>
</dbReference>
<dbReference type="Pfam" id="PF00560">
    <property type="entry name" value="LRR_1"/>
    <property type="match status" value="6"/>
</dbReference>
<keyword evidence="12 21" id="KW-0547">Nucleotide-binding</keyword>
<dbReference type="Pfam" id="PF13855">
    <property type="entry name" value="LRR_8"/>
    <property type="match status" value="2"/>
</dbReference>
<dbReference type="Gene3D" id="3.80.10.10">
    <property type="entry name" value="Ribonuclease Inhibitor"/>
    <property type="match status" value="4"/>
</dbReference>
<keyword evidence="16 22" id="KW-0472">Membrane</keyword>
<evidence type="ECO:0000256" key="7">
    <source>
        <dbReference type="ARBA" id="ARBA00022614"/>
    </source>
</evidence>
<evidence type="ECO:0000256" key="16">
    <source>
        <dbReference type="ARBA" id="ARBA00023136"/>
    </source>
</evidence>
<dbReference type="FunFam" id="3.80.10.10:FF:000095">
    <property type="entry name" value="LRR receptor-like serine/threonine-protein kinase GSO1"/>
    <property type="match status" value="1"/>
</dbReference>
<evidence type="ECO:0000256" key="23">
    <source>
        <dbReference type="SAM" id="SignalP"/>
    </source>
</evidence>
<evidence type="ECO:0000256" key="18">
    <source>
        <dbReference type="ARBA" id="ARBA00023180"/>
    </source>
</evidence>
<dbReference type="GO" id="GO:0005524">
    <property type="term" value="F:ATP binding"/>
    <property type="evidence" value="ECO:0007669"/>
    <property type="project" value="UniProtKB-UniRule"/>
</dbReference>
<evidence type="ECO:0000256" key="19">
    <source>
        <dbReference type="ARBA" id="ARBA00047899"/>
    </source>
</evidence>
<dbReference type="InterPro" id="IPR051809">
    <property type="entry name" value="Plant_receptor-like_S/T_kinase"/>
</dbReference>
<dbReference type="Proteomes" id="UP000189703">
    <property type="component" value="Unplaced"/>
</dbReference>
<dbReference type="SUPFAM" id="SSF56112">
    <property type="entry name" value="Protein kinase-like (PK-like)"/>
    <property type="match status" value="1"/>
</dbReference>
<keyword evidence="8" id="KW-0808">Transferase</keyword>
<comment type="catalytic activity">
    <reaction evidence="19">
        <text>L-threonyl-[protein] + ATP = O-phospho-L-threonyl-[protein] + ADP + H(+)</text>
        <dbReference type="Rhea" id="RHEA:46608"/>
        <dbReference type="Rhea" id="RHEA-COMP:11060"/>
        <dbReference type="Rhea" id="RHEA-COMP:11605"/>
        <dbReference type="ChEBI" id="CHEBI:15378"/>
        <dbReference type="ChEBI" id="CHEBI:30013"/>
        <dbReference type="ChEBI" id="CHEBI:30616"/>
        <dbReference type="ChEBI" id="CHEBI:61977"/>
        <dbReference type="ChEBI" id="CHEBI:456216"/>
        <dbReference type="EC" id="2.7.11.1"/>
    </reaction>
</comment>
<dbReference type="InterPro" id="IPR000719">
    <property type="entry name" value="Prot_kinase_dom"/>
</dbReference>
<keyword evidence="10 23" id="KW-0732">Signal</keyword>
<comment type="subcellular location">
    <subcellularLocation>
        <location evidence="1">Cell membrane</location>
        <topology evidence="1">Single-pass type I membrane protein</topology>
    </subcellularLocation>
</comment>
<dbReference type="SUPFAM" id="SSF52047">
    <property type="entry name" value="RNI-like"/>
    <property type="match status" value="1"/>
</dbReference>
<feature type="domain" description="Protein kinase" evidence="24">
    <location>
        <begin position="851"/>
        <end position="1132"/>
    </location>
</feature>
<dbReference type="FunFam" id="3.30.200.20:FF:000661">
    <property type="entry name" value="Serine-threonine protein kinase plant-type"/>
    <property type="match status" value="1"/>
</dbReference>
<feature type="chain" id="PRO_5010576100" description="non-specific serine/threonine protein kinase" evidence="23">
    <location>
        <begin position="26"/>
        <end position="1144"/>
    </location>
</feature>
<dbReference type="Pfam" id="PF00069">
    <property type="entry name" value="Pkinase"/>
    <property type="match status" value="1"/>
</dbReference>
<dbReference type="GO" id="GO:0004674">
    <property type="term" value="F:protein serine/threonine kinase activity"/>
    <property type="evidence" value="ECO:0007669"/>
    <property type="project" value="UniProtKB-KW"/>
</dbReference>
<dbReference type="InterPro" id="IPR032675">
    <property type="entry name" value="LRR_dom_sf"/>
</dbReference>
<name>A0A1U8AM02_NELNU</name>
<dbReference type="Gene3D" id="1.10.510.10">
    <property type="entry name" value="Transferase(Phosphotransferase) domain 1"/>
    <property type="match status" value="1"/>
</dbReference>
<proteinExistence type="inferred from homology"/>
<dbReference type="PROSITE" id="PS50011">
    <property type="entry name" value="PROTEIN_KINASE_DOM"/>
    <property type="match status" value="1"/>
</dbReference>
<evidence type="ECO:0000256" key="17">
    <source>
        <dbReference type="ARBA" id="ARBA00023170"/>
    </source>
</evidence>
<dbReference type="GO" id="GO:0005886">
    <property type="term" value="C:plasma membrane"/>
    <property type="evidence" value="ECO:0007669"/>
    <property type="project" value="UniProtKB-SubCell"/>
</dbReference>
<keyword evidence="18" id="KW-0325">Glycoprotein</keyword>
<evidence type="ECO:0000259" key="24">
    <source>
        <dbReference type="PROSITE" id="PS50011"/>
    </source>
</evidence>
<evidence type="ECO:0000313" key="26">
    <source>
        <dbReference type="RefSeq" id="XP_010268403.1"/>
    </source>
</evidence>
<dbReference type="InterPro" id="IPR008271">
    <property type="entry name" value="Ser/Thr_kinase_AS"/>
</dbReference>
<keyword evidence="13" id="KW-0418">Kinase</keyword>
<dbReference type="OrthoDB" id="676979at2759"/>
<evidence type="ECO:0000256" key="8">
    <source>
        <dbReference type="ARBA" id="ARBA00022679"/>
    </source>
</evidence>
<dbReference type="PROSITE" id="PS00108">
    <property type="entry name" value="PROTEIN_KINASE_ST"/>
    <property type="match status" value="1"/>
</dbReference>
<dbReference type="eggNOG" id="ENOG502QPYS">
    <property type="taxonomic scope" value="Eukaryota"/>
</dbReference>
<evidence type="ECO:0000256" key="5">
    <source>
        <dbReference type="ARBA" id="ARBA00022527"/>
    </source>
</evidence>
<dbReference type="InterPro" id="IPR017441">
    <property type="entry name" value="Protein_kinase_ATP_BS"/>
</dbReference>
<keyword evidence="25" id="KW-1185">Reference proteome</keyword>
<dbReference type="SMART" id="SM00365">
    <property type="entry name" value="LRR_SD22"/>
    <property type="match status" value="8"/>
</dbReference>